<protein>
    <submittedName>
        <fullName evidence="1">Uncharacterized protein</fullName>
    </submittedName>
</protein>
<organism evidence="1">
    <name type="scientific">Lepeophtheirus salmonis</name>
    <name type="common">Salmon louse</name>
    <name type="synonym">Caligus salmonis</name>
    <dbReference type="NCBI Taxonomy" id="72036"/>
    <lineage>
        <taxon>Eukaryota</taxon>
        <taxon>Metazoa</taxon>
        <taxon>Ecdysozoa</taxon>
        <taxon>Arthropoda</taxon>
        <taxon>Crustacea</taxon>
        <taxon>Multicrustacea</taxon>
        <taxon>Hexanauplia</taxon>
        <taxon>Copepoda</taxon>
        <taxon>Siphonostomatoida</taxon>
        <taxon>Caligidae</taxon>
        <taxon>Lepeophtheirus</taxon>
    </lineage>
</organism>
<dbReference type="EMBL" id="HACA01001336">
    <property type="protein sequence ID" value="CDW18697.1"/>
    <property type="molecule type" value="Transcribed_RNA"/>
</dbReference>
<accession>A0A0K2SZ85</accession>
<evidence type="ECO:0000313" key="1">
    <source>
        <dbReference type="EMBL" id="CDW18697.1"/>
    </source>
</evidence>
<dbReference type="AlphaFoldDB" id="A0A0K2SZ85"/>
<sequence length="27" mass="3111">MLYLVPTSMILCHSEHELVDLNTPRPT</sequence>
<proteinExistence type="predicted"/>
<reference evidence="1" key="1">
    <citation type="submission" date="2014-05" db="EMBL/GenBank/DDBJ databases">
        <authorList>
            <person name="Chronopoulou M."/>
        </authorList>
    </citation>
    <scope>NUCLEOTIDE SEQUENCE</scope>
    <source>
        <tissue evidence="1">Whole organism</tissue>
    </source>
</reference>
<name>A0A0K2SZ85_LEPSM</name>